<accession>A0AAE6X0G0</accession>
<dbReference type="EMBL" id="CP047363">
    <property type="protein sequence ID" value="QIH78136.1"/>
    <property type="molecule type" value="Genomic_DNA"/>
</dbReference>
<proteinExistence type="predicted"/>
<name>A0AAE6X0G0_9STAP</name>
<organism evidence="1 2">
    <name type="scientific">Macrococcoides canis</name>
    <dbReference type="NCBI Taxonomy" id="1855823"/>
    <lineage>
        <taxon>Bacteria</taxon>
        <taxon>Bacillati</taxon>
        <taxon>Bacillota</taxon>
        <taxon>Bacilli</taxon>
        <taxon>Bacillales</taxon>
        <taxon>Staphylococcaceae</taxon>
        <taxon>Macrococcoides</taxon>
    </lineage>
</organism>
<sequence>MQQSIDFTKDNLKMSQEHANVLNLIKNNPKRYITRAEIVKALNKDMTYYRRLNNIINDLVTDFRLPIGSSSNLSRKGYFYCENEADFRHAEQTLISRIEGFENRLSVLRDIKSKALSK</sequence>
<dbReference type="RefSeq" id="WP_101034977.1">
    <property type="nucleotide sequence ID" value="NZ_CP047363.1"/>
</dbReference>
<dbReference type="AlphaFoldDB" id="A0AAE6X0G0"/>
<evidence type="ECO:0000313" key="2">
    <source>
        <dbReference type="Proteomes" id="UP000501122"/>
    </source>
</evidence>
<evidence type="ECO:0000313" key="1">
    <source>
        <dbReference type="EMBL" id="QIH78136.1"/>
    </source>
</evidence>
<dbReference type="Proteomes" id="UP000501122">
    <property type="component" value="Chromosome"/>
</dbReference>
<gene>
    <name evidence="1" type="ORF">GTN30_05585</name>
</gene>
<reference evidence="1" key="1">
    <citation type="journal article" date="2020" name="Antimicrob. Agents Chemother.">
        <title>The novel macrolide resistance genes mef(D), msr(F) and msr(H) are present on resistance islands in Macrococcus canis, Macrococcus caseolyticus and Staphylococcus aureus.</title>
        <authorList>
            <person name="Schwendener S."/>
            <person name="Dona V."/>
            <person name="Perreten V."/>
        </authorList>
    </citation>
    <scope>NUCLEOTIDE SEQUENCE</scope>
    <source>
        <strain evidence="1">Epi0076A</strain>
    </source>
</reference>
<protein>
    <submittedName>
        <fullName evidence="1">Uncharacterized protein</fullName>
    </submittedName>
</protein>